<name>A0A4Y2PGU9_ARAVE</name>
<proteinExistence type="predicted"/>
<reference evidence="2 3" key="1">
    <citation type="journal article" date="2019" name="Sci. Rep.">
        <title>Orb-weaving spider Araneus ventricosus genome elucidates the spidroin gene catalogue.</title>
        <authorList>
            <person name="Kono N."/>
            <person name="Nakamura H."/>
            <person name="Ohtoshi R."/>
            <person name="Moran D.A.P."/>
            <person name="Shinohara A."/>
            <person name="Yoshida Y."/>
            <person name="Fujiwara M."/>
            <person name="Mori M."/>
            <person name="Tomita M."/>
            <person name="Arakawa K."/>
        </authorList>
    </citation>
    <scope>NUCLEOTIDE SEQUENCE [LARGE SCALE GENOMIC DNA]</scope>
</reference>
<evidence type="ECO:0000313" key="3">
    <source>
        <dbReference type="Proteomes" id="UP000499080"/>
    </source>
</evidence>
<protein>
    <recommendedName>
        <fullName evidence="1">Reverse transcriptase/retrotransposon-derived protein RNase H-like domain-containing protein</fullName>
    </recommendedName>
</protein>
<accession>A0A4Y2PGU9</accession>
<feature type="domain" description="Reverse transcriptase/retrotransposon-derived protein RNase H-like" evidence="1">
    <location>
        <begin position="51"/>
        <end position="84"/>
    </location>
</feature>
<keyword evidence="3" id="KW-1185">Reference proteome</keyword>
<evidence type="ECO:0000313" key="2">
    <source>
        <dbReference type="EMBL" id="GBN50362.1"/>
    </source>
</evidence>
<dbReference type="InterPro" id="IPR041577">
    <property type="entry name" value="RT_RNaseH_2"/>
</dbReference>
<organism evidence="2 3">
    <name type="scientific">Araneus ventricosus</name>
    <name type="common">Orbweaver spider</name>
    <name type="synonym">Epeira ventricosa</name>
    <dbReference type="NCBI Taxonomy" id="182803"/>
    <lineage>
        <taxon>Eukaryota</taxon>
        <taxon>Metazoa</taxon>
        <taxon>Ecdysozoa</taxon>
        <taxon>Arthropoda</taxon>
        <taxon>Chelicerata</taxon>
        <taxon>Arachnida</taxon>
        <taxon>Araneae</taxon>
        <taxon>Araneomorphae</taxon>
        <taxon>Entelegynae</taxon>
        <taxon>Araneoidea</taxon>
        <taxon>Araneidae</taxon>
        <taxon>Araneus</taxon>
    </lineage>
</organism>
<dbReference type="Proteomes" id="UP000499080">
    <property type="component" value="Unassembled WGS sequence"/>
</dbReference>
<gene>
    <name evidence="2" type="ORF">AVEN_249863_1</name>
</gene>
<sequence length="90" mass="10359">MPETKPEVSLSVEQDSQLLRIAFKAPVFWENDPELWFFQVELQFVIAADALLPLMTDASDFAVGAVLQQHIESTVEPLGFFSRKHFRYML</sequence>
<dbReference type="Pfam" id="PF17919">
    <property type="entry name" value="RT_RNaseH_2"/>
    <property type="match status" value="1"/>
</dbReference>
<dbReference type="EMBL" id="BGPR01011250">
    <property type="protein sequence ID" value="GBN50362.1"/>
    <property type="molecule type" value="Genomic_DNA"/>
</dbReference>
<comment type="caution">
    <text evidence="2">The sequence shown here is derived from an EMBL/GenBank/DDBJ whole genome shotgun (WGS) entry which is preliminary data.</text>
</comment>
<dbReference type="OrthoDB" id="5919180at2759"/>
<evidence type="ECO:0000259" key="1">
    <source>
        <dbReference type="Pfam" id="PF17919"/>
    </source>
</evidence>
<dbReference type="AlphaFoldDB" id="A0A4Y2PGU9"/>